<keyword evidence="4" id="KW-1185">Reference proteome</keyword>
<accession>A0AAE1LNL6</accession>
<dbReference type="InterPro" id="IPR053010">
    <property type="entry name" value="SET_SmydA-8"/>
</dbReference>
<dbReference type="Gene3D" id="2.170.270.10">
    <property type="entry name" value="SET domain"/>
    <property type="match status" value="1"/>
</dbReference>
<feature type="region of interest" description="Disordered" evidence="1">
    <location>
        <begin position="1"/>
        <end position="51"/>
    </location>
</feature>
<reference evidence="3" key="1">
    <citation type="submission" date="2021-07" db="EMBL/GenBank/DDBJ databases">
        <authorList>
            <person name="Catto M.A."/>
            <person name="Jacobson A."/>
            <person name="Kennedy G."/>
            <person name="Labadie P."/>
            <person name="Hunt B.G."/>
            <person name="Srinivasan R."/>
        </authorList>
    </citation>
    <scope>NUCLEOTIDE SEQUENCE</scope>
    <source>
        <strain evidence="3">PL_HMW_Pooled</strain>
        <tissue evidence="3">Head</tissue>
    </source>
</reference>
<dbReference type="SUPFAM" id="SSF82199">
    <property type="entry name" value="SET domain"/>
    <property type="match status" value="1"/>
</dbReference>
<dbReference type="Gene3D" id="1.10.220.160">
    <property type="match status" value="1"/>
</dbReference>
<organism evidence="3 4">
    <name type="scientific">Frankliniella fusca</name>
    <dbReference type="NCBI Taxonomy" id="407009"/>
    <lineage>
        <taxon>Eukaryota</taxon>
        <taxon>Metazoa</taxon>
        <taxon>Ecdysozoa</taxon>
        <taxon>Arthropoda</taxon>
        <taxon>Hexapoda</taxon>
        <taxon>Insecta</taxon>
        <taxon>Pterygota</taxon>
        <taxon>Neoptera</taxon>
        <taxon>Paraneoptera</taxon>
        <taxon>Thysanoptera</taxon>
        <taxon>Terebrantia</taxon>
        <taxon>Thripoidea</taxon>
        <taxon>Thripidae</taxon>
        <taxon>Frankliniella</taxon>
    </lineage>
</organism>
<dbReference type="CDD" id="cd20071">
    <property type="entry name" value="SET_SMYD"/>
    <property type="match status" value="1"/>
</dbReference>
<comment type="caution">
    <text evidence="3">The sequence shown here is derived from an EMBL/GenBank/DDBJ whole genome shotgun (WGS) entry which is preliminary data.</text>
</comment>
<evidence type="ECO:0000256" key="1">
    <source>
        <dbReference type="SAM" id="MobiDB-lite"/>
    </source>
</evidence>
<protein>
    <submittedName>
        <fullName evidence="3">SET domain-containing protein SmydA-8, isoform A</fullName>
    </submittedName>
</protein>
<dbReference type="AlphaFoldDB" id="A0AAE1LNL6"/>
<name>A0AAE1LNL6_9NEOP</name>
<evidence type="ECO:0000259" key="2">
    <source>
        <dbReference type="PROSITE" id="PS50280"/>
    </source>
</evidence>
<dbReference type="SMART" id="SM00317">
    <property type="entry name" value="SET"/>
    <property type="match status" value="1"/>
</dbReference>
<proteinExistence type="predicted"/>
<dbReference type="GO" id="GO:0008757">
    <property type="term" value="F:S-adenosylmethionine-dependent methyltransferase activity"/>
    <property type="evidence" value="ECO:0007669"/>
    <property type="project" value="UniProtKB-ARBA"/>
</dbReference>
<sequence>MCDHDSRKQRNSKSHKKNHKRQQQSNQQPGNNNHHEDPDDPEWDLPPGRPFKVKISPTMGRYLVATKDIAAGDLILREEALIVGPCQNSKPVCLGCLKQFDGEHYIRSSDNEDCHRCMGCQWPLCSPTCPGLERDGHARHALLGHTYEECAALSAAGPSGRRVMDLRARTPLYNVIVPLRILLLEKQDPARWRAVRRMQSHDSVRRQIPGVWQVNQLGVVDRIRNEFGLQQFAEDEIHSVCGILEVNAFEVGDGQRALYDLAFLLAHDCTPNTSHADDESRALSIRASVPIPKGRAITLSYAYTIQGTLKRREHLKESKFFDCCCPRCSDPTELGTMCSALVCPRCGRASVLPTDPLQADAPWRCVPRSAPAPAPTPAGKHAEPNPCPGYEMPAKEVKEFLDKLTDESEALDHNDVMGLEGFLVKHAARLHPNHFVLLGAKHSLSQVYGKVQGYLIHQLSDALLERKLTICREILRIFDVLEPGVSRLRGENQFDHFDALLVSHPKSEGITLYEMHAPIMILTTRQFEANAISRKDLRTRLREVAACLEQAAHILCLEPESSSEGAVGRAAQDALQRVRQWQ</sequence>
<dbReference type="PANTHER" id="PTHR46455:SF5">
    <property type="entry name" value="SET AND MYND DOMAIN CONTAINING, ARTHROPOD-SPECIFIC, MEMBER 4, ISOFORM A"/>
    <property type="match status" value="1"/>
</dbReference>
<gene>
    <name evidence="3" type="ORF">KUF71_015267</name>
</gene>
<feature type="compositionally biased region" description="Basic residues" evidence="1">
    <location>
        <begin position="9"/>
        <end position="22"/>
    </location>
</feature>
<reference evidence="3" key="2">
    <citation type="journal article" date="2023" name="BMC Genomics">
        <title>Pest status, molecular evolution, and epigenetic factors derived from the genome assembly of Frankliniella fusca, a thysanopteran phytovirus vector.</title>
        <authorList>
            <person name="Catto M.A."/>
            <person name="Labadie P.E."/>
            <person name="Jacobson A.L."/>
            <person name="Kennedy G.G."/>
            <person name="Srinivasan R."/>
            <person name="Hunt B.G."/>
        </authorList>
    </citation>
    <scope>NUCLEOTIDE SEQUENCE</scope>
    <source>
        <strain evidence="3">PL_HMW_Pooled</strain>
    </source>
</reference>
<evidence type="ECO:0000313" key="4">
    <source>
        <dbReference type="Proteomes" id="UP001219518"/>
    </source>
</evidence>
<evidence type="ECO:0000313" key="3">
    <source>
        <dbReference type="EMBL" id="KAK3926931.1"/>
    </source>
</evidence>
<dbReference type="Proteomes" id="UP001219518">
    <property type="component" value="Unassembled WGS sequence"/>
</dbReference>
<feature type="domain" description="SET" evidence="2">
    <location>
        <begin position="49"/>
        <end position="302"/>
    </location>
</feature>
<dbReference type="EMBL" id="JAHWGI010001271">
    <property type="protein sequence ID" value="KAK3926931.1"/>
    <property type="molecule type" value="Genomic_DNA"/>
</dbReference>
<dbReference type="GO" id="GO:0008170">
    <property type="term" value="F:N-methyltransferase activity"/>
    <property type="evidence" value="ECO:0007669"/>
    <property type="project" value="UniProtKB-ARBA"/>
</dbReference>
<dbReference type="Gene3D" id="6.10.140.2220">
    <property type="match status" value="1"/>
</dbReference>
<dbReference type="Pfam" id="PF00856">
    <property type="entry name" value="SET"/>
    <property type="match status" value="1"/>
</dbReference>
<dbReference type="InterPro" id="IPR001214">
    <property type="entry name" value="SET_dom"/>
</dbReference>
<dbReference type="PROSITE" id="PS50280">
    <property type="entry name" value="SET"/>
    <property type="match status" value="1"/>
</dbReference>
<dbReference type="PANTHER" id="PTHR46455">
    <property type="entry name" value="SET AND MYND DOMAIN CONTAINING, ARTHROPOD-SPECIFIC, MEMBER 4, ISOFORM A"/>
    <property type="match status" value="1"/>
</dbReference>
<feature type="compositionally biased region" description="Low complexity" evidence="1">
    <location>
        <begin position="23"/>
        <end position="32"/>
    </location>
</feature>
<dbReference type="InterPro" id="IPR046341">
    <property type="entry name" value="SET_dom_sf"/>
</dbReference>
<dbReference type="GO" id="GO:0008276">
    <property type="term" value="F:protein methyltransferase activity"/>
    <property type="evidence" value="ECO:0007669"/>
    <property type="project" value="UniProtKB-ARBA"/>
</dbReference>